<dbReference type="PROSITE" id="PS50850">
    <property type="entry name" value="MFS"/>
    <property type="match status" value="1"/>
</dbReference>
<evidence type="ECO:0000259" key="8">
    <source>
        <dbReference type="PROSITE" id="PS50850"/>
    </source>
</evidence>
<feature type="transmembrane region" description="Helical" evidence="7">
    <location>
        <begin position="267"/>
        <end position="286"/>
    </location>
</feature>
<feature type="transmembrane region" description="Helical" evidence="7">
    <location>
        <begin position="438"/>
        <end position="459"/>
    </location>
</feature>
<feature type="transmembrane region" description="Helical" evidence="7">
    <location>
        <begin position="200"/>
        <end position="218"/>
    </location>
</feature>
<keyword evidence="4 7" id="KW-0812">Transmembrane</keyword>
<feature type="transmembrane region" description="Helical" evidence="7">
    <location>
        <begin position="331"/>
        <end position="350"/>
    </location>
</feature>
<dbReference type="InterPro" id="IPR036259">
    <property type="entry name" value="MFS_trans_sf"/>
</dbReference>
<dbReference type="PANTHER" id="PTHR42718:SF46">
    <property type="entry name" value="BLR6921 PROTEIN"/>
    <property type="match status" value="1"/>
</dbReference>
<evidence type="ECO:0000256" key="7">
    <source>
        <dbReference type="SAM" id="Phobius"/>
    </source>
</evidence>
<dbReference type="CDD" id="cd17321">
    <property type="entry name" value="MFS_MMR_MDR_like"/>
    <property type="match status" value="1"/>
</dbReference>
<dbReference type="InterPro" id="IPR020846">
    <property type="entry name" value="MFS_dom"/>
</dbReference>
<dbReference type="AlphaFoldDB" id="A0A1X0YHH5"/>
<gene>
    <name evidence="9" type="ORF">B5M45_01115</name>
</gene>
<evidence type="ECO:0000256" key="1">
    <source>
        <dbReference type="ARBA" id="ARBA00004651"/>
    </source>
</evidence>
<evidence type="ECO:0000313" key="9">
    <source>
        <dbReference type="EMBL" id="ORJ64885.1"/>
    </source>
</evidence>
<keyword evidence="2" id="KW-0813">Transport</keyword>
<evidence type="ECO:0000256" key="3">
    <source>
        <dbReference type="ARBA" id="ARBA00022475"/>
    </source>
</evidence>
<sequence>MADVINVRRSRFALPIICLAQLMATLDVTIVNLALPAIQHNLNLSNAGLAWVIDAYTLGYAGLLLVGGRTGDLIGYRRTLAMGISIFTASSLLGGMAQSPTVLLAARAGQGIGAAMATPTTLALISTLFPAGPSKSRAMVAYGAMAGLGITLGLVLGGVLTQIGDWHWVFLVNVPIGLGLLVVAPRVLPESRGVRRRIDFAGAAVGTAAITSLVYGVIRAGTNGWGDRISITALVVAATLTVTFARVEKAAAEPMLPPQLLRNRTRLSAYIIAGLLFACLYPAFFFLSRTVQDVMGEGPIQCGVRFLPLGAGVLIFAVIARRLLVTMGPTPLVIAGTVATGVATVALVFLKPETPYVYLFLPGVIGLGAGVGTTFVANTVMAMNDVAEQDAGIGSGLLSTFQAVGGTIGVAALASIAATRTRNALHAGVSQHDALMEGFTRGLAIAATLALLAVLVALIPQPDMRNQKRTAVS</sequence>
<keyword evidence="10" id="KW-1185">Reference proteome</keyword>
<dbReference type="Gene3D" id="1.20.1250.20">
    <property type="entry name" value="MFS general substrate transporter like domains"/>
    <property type="match status" value="1"/>
</dbReference>
<reference evidence="9 10" key="1">
    <citation type="submission" date="2017-03" db="EMBL/GenBank/DDBJ databases">
        <title>Genomic insights into Mycobacterium simiae human colonization.</title>
        <authorList>
            <person name="Steffani J.L."/>
            <person name="Brunck M.E."/>
            <person name="Cruz E."/>
            <person name="Montiel R."/>
            <person name="Barona F."/>
        </authorList>
    </citation>
    <scope>NUCLEOTIDE SEQUENCE [LARGE SCALE GENOMIC DNA]</scope>
    <source>
        <strain evidence="9 10">MsiGto</strain>
    </source>
</reference>
<evidence type="ECO:0000256" key="6">
    <source>
        <dbReference type="ARBA" id="ARBA00023136"/>
    </source>
</evidence>
<feature type="transmembrane region" description="Helical" evidence="7">
    <location>
        <begin position="397"/>
        <end position="418"/>
    </location>
</feature>
<feature type="transmembrane region" description="Helical" evidence="7">
    <location>
        <begin position="139"/>
        <end position="160"/>
    </location>
</feature>
<keyword evidence="6 7" id="KW-0472">Membrane</keyword>
<dbReference type="GO" id="GO:0022857">
    <property type="term" value="F:transmembrane transporter activity"/>
    <property type="evidence" value="ECO:0007669"/>
    <property type="project" value="InterPro"/>
</dbReference>
<comment type="caution">
    <text evidence="9">The sequence shown here is derived from an EMBL/GenBank/DDBJ whole genome shotgun (WGS) entry which is preliminary data.</text>
</comment>
<accession>A0A1X0YHH5</accession>
<feature type="transmembrane region" description="Helical" evidence="7">
    <location>
        <begin position="166"/>
        <end position="188"/>
    </location>
</feature>
<feature type="domain" description="Major facilitator superfamily (MFS) profile" evidence="8">
    <location>
        <begin position="13"/>
        <end position="465"/>
    </location>
</feature>
<dbReference type="Pfam" id="PF07690">
    <property type="entry name" value="MFS_1"/>
    <property type="match status" value="1"/>
</dbReference>
<protein>
    <recommendedName>
        <fullName evidence="8">Major facilitator superfamily (MFS) profile domain-containing protein</fullName>
    </recommendedName>
</protein>
<dbReference type="EMBL" id="MZZM01000001">
    <property type="protein sequence ID" value="ORJ64885.1"/>
    <property type="molecule type" value="Genomic_DNA"/>
</dbReference>
<feature type="transmembrane region" description="Helical" evidence="7">
    <location>
        <begin position="111"/>
        <end position="132"/>
    </location>
</feature>
<evidence type="ECO:0000256" key="5">
    <source>
        <dbReference type="ARBA" id="ARBA00022989"/>
    </source>
</evidence>
<evidence type="ECO:0000256" key="2">
    <source>
        <dbReference type="ARBA" id="ARBA00022448"/>
    </source>
</evidence>
<keyword evidence="5 7" id="KW-1133">Transmembrane helix</keyword>
<comment type="subcellular location">
    <subcellularLocation>
        <location evidence="1">Cell membrane</location>
        <topology evidence="1">Multi-pass membrane protein</topology>
    </subcellularLocation>
</comment>
<feature type="transmembrane region" description="Helical" evidence="7">
    <location>
        <begin position="47"/>
        <end position="67"/>
    </location>
</feature>
<organism evidence="9 10">
    <name type="scientific">Mycobacterium simiae</name>
    <name type="common">Mycobacterium habana</name>
    <dbReference type="NCBI Taxonomy" id="1784"/>
    <lineage>
        <taxon>Bacteria</taxon>
        <taxon>Bacillati</taxon>
        <taxon>Actinomycetota</taxon>
        <taxon>Actinomycetes</taxon>
        <taxon>Mycobacteriales</taxon>
        <taxon>Mycobacteriaceae</taxon>
        <taxon>Mycobacterium</taxon>
        <taxon>Mycobacterium simiae complex</taxon>
    </lineage>
</organism>
<evidence type="ECO:0000256" key="4">
    <source>
        <dbReference type="ARBA" id="ARBA00022692"/>
    </source>
</evidence>
<feature type="transmembrane region" description="Helical" evidence="7">
    <location>
        <begin position="12"/>
        <end position="35"/>
    </location>
</feature>
<dbReference type="RefSeq" id="WP_084946879.1">
    <property type="nucleotide sequence ID" value="NZ_MZZM01000001.1"/>
</dbReference>
<feature type="transmembrane region" description="Helical" evidence="7">
    <location>
        <begin position="230"/>
        <end position="247"/>
    </location>
</feature>
<proteinExistence type="predicted"/>
<dbReference type="InterPro" id="IPR011701">
    <property type="entry name" value="MFS"/>
</dbReference>
<dbReference type="SUPFAM" id="SSF103473">
    <property type="entry name" value="MFS general substrate transporter"/>
    <property type="match status" value="1"/>
</dbReference>
<feature type="transmembrane region" description="Helical" evidence="7">
    <location>
        <begin position="356"/>
        <end position="377"/>
    </location>
</feature>
<dbReference type="GO" id="GO:0005886">
    <property type="term" value="C:plasma membrane"/>
    <property type="evidence" value="ECO:0007669"/>
    <property type="project" value="UniProtKB-SubCell"/>
</dbReference>
<dbReference type="Proteomes" id="UP000193040">
    <property type="component" value="Unassembled WGS sequence"/>
</dbReference>
<keyword evidence="3" id="KW-1003">Cell membrane</keyword>
<dbReference type="PANTHER" id="PTHR42718">
    <property type="entry name" value="MAJOR FACILITATOR SUPERFAMILY MULTIDRUG TRANSPORTER MFSC"/>
    <property type="match status" value="1"/>
</dbReference>
<feature type="transmembrane region" description="Helical" evidence="7">
    <location>
        <begin position="79"/>
        <end position="99"/>
    </location>
</feature>
<evidence type="ECO:0000313" key="10">
    <source>
        <dbReference type="Proteomes" id="UP000193040"/>
    </source>
</evidence>
<feature type="transmembrane region" description="Helical" evidence="7">
    <location>
        <begin position="306"/>
        <end position="324"/>
    </location>
</feature>
<dbReference type="Gene3D" id="1.20.1720.10">
    <property type="entry name" value="Multidrug resistance protein D"/>
    <property type="match status" value="1"/>
</dbReference>
<name>A0A1X0YHH5_MYCSI</name>